<dbReference type="HOGENOM" id="CLU_048246_4_2_9"/>
<proteinExistence type="predicted"/>
<feature type="domain" description="HDOD" evidence="1">
    <location>
        <begin position="15"/>
        <end position="211"/>
    </location>
</feature>
<dbReference type="STRING" id="768706.Desor_5485"/>
<dbReference type="InterPro" id="IPR003607">
    <property type="entry name" value="HD/PDEase_dom"/>
</dbReference>
<organism evidence="2 3">
    <name type="scientific">Desulfosporosinus orientis (strain ATCC 19365 / DSM 765 / NCIMB 8382 / VKM B-1628 / Singapore I)</name>
    <name type="common">Desulfotomaculum orientis</name>
    <dbReference type="NCBI Taxonomy" id="768706"/>
    <lineage>
        <taxon>Bacteria</taxon>
        <taxon>Bacillati</taxon>
        <taxon>Bacillota</taxon>
        <taxon>Clostridia</taxon>
        <taxon>Eubacteriales</taxon>
        <taxon>Desulfitobacteriaceae</taxon>
        <taxon>Desulfosporosinus</taxon>
    </lineage>
</organism>
<evidence type="ECO:0000259" key="1">
    <source>
        <dbReference type="PROSITE" id="PS51833"/>
    </source>
</evidence>
<keyword evidence="3" id="KW-1185">Reference proteome</keyword>
<dbReference type="InterPro" id="IPR052340">
    <property type="entry name" value="RNase_Y/CdgJ"/>
</dbReference>
<dbReference type="PATRIC" id="fig|768706.3.peg.5589"/>
<dbReference type="AlphaFoldDB" id="G7WGC7"/>
<dbReference type="Pfam" id="PF08668">
    <property type="entry name" value="HDOD"/>
    <property type="match status" value="1"/>
</dbReference>
<dbReference type="RefSeq" id="WP_014187661.1">
    <property type="nucleotide sequence ID" value="NC_016584.1"/>
</dbReference>
<dbReference type="Gene3D" id="1.10.3210.10">
    <property type="entry name" value="Hypothetical protein af1432"/>
    <property type="match status" value="1"/>
</dbReference>
<evidence type="ECO:0000313" key="3">
    <source>
        <dbReference type="Proteomes" id="UP000006346"/>
    </source>
</evidence>
<dbReference type="Proteomes" id="UP000006346">
    <property type="component" value="Chromosome"/>
</dbReference>
<reference evidence="3" key="1">
    <citation type="submission" date="2011-11" db="EMBL/GenBank/DDBJ databases">
        <title>Complete sequence of Desulfosporosinus orientis DSM 765.</title>
        <authorList>
            <person name="Lucas S."/>
            <person name="Han J."/>
            <person name="Lapidus A."/>
            <person name="Cheng J.-F."/>
            <person name="Goodwin L."/>
            <person name="Pitluck S."/>
            <person name="Peters L."/>
            <person name="Ovchinnikova G."/>
            <person name="Teshima H."/>
            <person name="Detter J.C."/>
            <person name="Han C."/>
            <person name="Tapia R."/>
            <person name="Land M."/>
            <person name="Hauser L."/>
            <person name="Kyrpides N."/>
            <person name="Ivanova N."/>
            <person name="Pagani I."/>
            <person name="Pester M."/>
            <person name="Spring S."/>
            <person name="Ollivier B."/>
            <person name="Rattei T."/>
            <person name="Klenk H.-P."/>
            <person name="Wagner M."/>
            <person name="Loy A."/>
            <person name="Woyke T."/>
        </authorList>
    </citation>
    <scope>NUCLEOTIDE SEQUENCE [LARGE SCALE GENOMIC DNA]</scope>
    <source>
        <strain evidence="3">ATCC 19365 / DSM 765 / NCIMB 8382 / VKM B-1628</strain>
    </source>
</reference>
<evidence type="ECO:0000313" key="2">
    <source>
        <dbReference type="EMBL" id="AET70859.1"/>
    </source>
</evidence>
<dbReference type="NCBIfam" id="TIGR00277">
    <property type="entry name" value="HDIG"/>
    <property type="match status" value="1"/>
</dbReference>
<reference evidence="2 3" key="2">
    <citation type="journal article" date="2012" name="J. Bacteriol.">
        <title>Complete genome sequences of Desulfosporosinus orientis DSM765T, Desulfosporosinus youngiae DSM17734T, Desulfosporosinus meridiei DSM13257T, and Desulfosporosinus acidiphilus DSM22704T.</title>
        <authorList>
            <person name="Pester M."/>
            <person name="Brambilla E."/>
            <person name="Alazard D."/>
            <person name="Rattei T."/>
            <person name="Weinmaier T."/>
            <person name="Han J."/>
            <person name="Lucas S."/>
            <person name="Lapidus A."/>
            <person name="Cheng J.F."/>
            <person name="Goodwin L."/>
            <person name="Pitluck S."/>
            <person name="Peters L."/>
            <person name="Ovchinnikova G."/>
            <person name="Teshima H."/>
            <person name="Detter J.C."/>
            <person name="Han C.S."/>
            <person name="Tapia R."/>
            <person name="Land M.L."/>
            <person name="Hauser L."/>
            <person name="Kyrpides N.C."/>
            <person name="Ivanova N.N."/>
            <person name="Pagani I."/>
            <person name="Huntmann M."/>
            <person name="Wei C.L."/>
            <person name="Davenport K.W."/>
            <person name="Daligault H."/>
            <person name="Chain P.S."/>
            <person name="Chen A."/>
            <person name="Mavromatis K."/>
            <person name="Markowitz V."/>
            <person name="Szeto E."/>
            <person name="Mikhailova N."/>
            <person name="Pati A."/>
            <person name="Wagner M."/>
            <person name="Woyke T."/>
            <person name="Ollivier B."/>
            <person name="Klenk H.P."/>
            <person name="Spring S."/>
            <person name="Loy A."/>
        </authorList>
    </citation>
    <scope>NUCLEOTIDE SEQUENCE [LARGE SCALE GENOMIC DNA]</scope>
    <source>
        <strain evidence="3">ATCC 19365 / DSM 765 / NCIMB 8382 / VKM B-1628</strain>
    </source>
</reference>
<sequence length="281" mass="30626">MTIKLEHVLKRVQALPPLPTSALRVIALTKNPQTTVKELETIIAKDPSLTAGILKQANSAYYGYARRISSLQEAIVMLGFQVTQGLAMASAVAPLLKSNLPGYEIEQEGLWQHSLLTAMTAKRLCQHLKLPFGDIAFTAGLLHDIGKLVISIYVQEVGAFLVEKVKEIKLSYVELEEKVIGYNHATVGGFLARTWFLPEDLVSAITYHHTPSEAPSYPELANIIHVANGVASLLGVGGGIDSLLNPIQQEALDKLSLKTEDLESLMSELGEFIVDPTLFSL</sequence>
<dbReference type="eggNOG" id="COG1639">
    <property type="taxonomic scope" value="Bacteria"/>
</dbReference>
<gene>
    <name evidence="2" type="ordered locus">Desor_5485</name>
</gene>
<dbReference type="PANTHER" id="PTHR33525:SF3">
    <property type="entry name" value="RIBONUCLEASE Y"/>
    <property type="match status" value="1"/>
</dbReference>
<name>G7WGC7_DESOD</name>
<dbReference type="OrthoDB" id="9788446at2"/>
<dbReference type="EMBL" id="CP003108">
    <property type="protein sequence ID" value="AET70859.1"/>
    <property type="molecule type" value="Genomic_DNA"/>
</dbReference>
<dbReference type="SMART" id="SM00471">
    <property type="entry name" value="HDc"/>
    <property type="match status" value="1"/>
</dbReference>
<accession>G7WGC7</accession>
<dbReference type="KEGG" id="dor:Desor_5485"/>
<dbReference type="SUPFAM" id="SSF109604">
    <property type="entry name" value="HD-domain/PDEase-like"/>
    <property type="match status" value="1"/>
</dbReference>
<dbReference type="InterPro" id="IPR013976">
    <property type="entry name" value="HDOD"/>
</dbReference>
<dbReference type="CDD" id="cd00077">
    <property type="entry name" value="HDc"/>
    <property type="match status" value="1"/>
</dbReference>
<dbReference type="PROSITE" id="PS51833">
    <property type="entry name" value="HDOD"/>
    <property type="match status" value="1"/>
</dbReference>
<dbReference type="PANTHER" id="PTHR33525">
    <property type="match status" value="1"/>
</dbReference>
<protein>
    <submittedName>
        <fullName evidence="2">Putative domain HDIG-containing protein</fullName>
    </submittedName>
</protein>
<dbReference type="InterPro" id="IPR006675">
    <property type="entry name" value="HDIG_dom"/>
</dbReference>